<reference evidence="4" key="1">
    <citation type="submission" date="2018-05" db="EMBL/GenBank/DDBJ databases">
        <authorList>
            <person name="Li Y."/>
        </authorList>
    </citation>
    <scope>NUCLEOTIDE SEQUENCE [LARGE SCALE GENOMIC DNA]</scope>
    <source>
        <strain evidence="4">3d-2-2</strain>
    </source>
</reference>
<accession>A0A2V1K2I7</accession>
<evidence type="ECO:0000256" key="1">
    <source>
        <dbReference type="SAM" id="SignalP"/>
    </source>
</evidence>
<dbReference type="Proteomes" id="UP000245212">
    <property type="component" value="Unassembled WGS sequence"/>
</dbReference>
<evidence type="ECO:0000259" key="2">
    <source>
        <dbReference type="Pfam" id="PF08794"/>
    </source>
</evidence>
<evidence type="ECO:0000313" key="4">
    <source>
        <dbReference type="Proteomes" id="UP000245212"/>
    </source>
</evidence>
<dbReference type="EMBL" id="QETA01000002">
    <property type="protein sequence ID" value="PWF23765.1"/>
    <property type="molecule type" value="Genomic_DNA"/>
</dbReference>
<keyword evidence="1" id="KW-0732">Signal</keyword>
<gene>
    <name evidence="3" type="ORF">DD235_05285</name>
</gene>
<protein>
    <recommendedName>
        <fullName evidence="2">Factor H binding protein-like C-terminal domain-containing protein</fullName>
    </recommendedName>
</protein>
<name>A0A2V1K2I7_9BURK</name>
<sequence>MQTRKLGMLAVALLAAGFSSGASAWNQLNLNQNGNAANAPYLGSFNYNGQTYGPSTAQTVPGQASSTIANTFDLNNLQAFKLYGKDGANGHGHNDILLSSNDNSAAANAPVVYRFYRQNYSAAVVNLSRGTEARHFVKSVVGQQTAANTLVNGTYNYAGVAFTNFPRGDFNYQVRVTGPSSATGQGTFSLNEIKIPASQSSTGQDIFFNINSGKLNRTALAVTANGLVFNGNVTVTNADVSNAAAWTEIGGPASNAKYDLTLFGPQGAEIAGSIQGLPDRIGSTAIIGTKQ</sequence>
<organism evidence="3 4">
    <name type="scientific">Corticimicrobacter populi</name>
    <dbReference type="NCBI Taxonomy" id="2175229"/>
    <lineage>
        <taxon>Bacteria</taxon>
        <taxon>Pseudomonadati</taxon>
        <taxon>Pseudomonadota</taxon>
        <taxon>Betaproteobacteria</taxon>
        <taxon>Burkholderiales</taxon>
        <taxon>Alcaligenaceae</taxon>
        <taxon>Corticimicrobacter</taxon>
    </lineage>
</organism>
<dbReference type="AlphaFoldDB" id="A0A2V1K2I7"/>
<feature type="chain" id="PRO_5016101141" description="Factor H binding protein-like C-terminal domain-containing protein" evidence="1">
    <location>
        <begin position="25"/>
        <end position="291"/>
    </location>
</feature>
<proteinExistence type="predicted"/>
<dbReference type="Gene3D" id="2.40.160.90">
    <property type="match status" value="1"/>
</dbReference>
<keyword evidence="4" id="KW-1185">Reference proteome</keyword>
<dbReference type="RefSeq" id="WP_109061043.1">
    <property type="nucleotide sequence ID" value="NZ_QETA01000002.1"/>
</dbReference>
<feature type="domain" description="Factor H binding protein-like C-terminal" evidence="2">
    <location>
        <begin position="152"/>
        <end position="274"/>
    </location>
</feature>
<comment type="caution">
    <text evidence="3">The sequence shown here is derived from an EMBL/GenBank/DDBJ whole genome shotgun (WGS) entry which is preliminary data.</text>
</comment>
<feature type="signal peptide" evidence="1">
    <location>
        <begin position="1"/>
        <end position="24"/>
    </location>
</feature>
<dbReference type="InterPro" id="IPR014902">
    <property type="entry name" value="FHBP-like_C"/>
</dbReference>
<dbReference type="Pfam" id="PF08794">
    <property type="entry name" value="FHBP_C"/>
    <property type="match status" value="1"/>
</dbReference>
<evidence type="ECO:0000313" key="3">
    <source>
        <dbReference type="EMBL" id="PWF23765.1"/>
    </source>
</evidence>